<protein>
    <submittedName>
        <fullName evidence="2">Uncharacterized protein</fullName>
    </submittedName>
</protein>
<feature type="coiled-coil region" evidence="1">
    <location>
        <begin position="17"/>
        <end position="44"/>
    </location>
</feature>
<evidence type="ECO:0000313" key="3">
    <source>
        <dbReference type="Proteomes" id="UP000249754"/>
    </source>
</evidence>
<evidence type="ECO:0000256" key="1">
    <source>
        <dbReference type="SAM" id="Coils"/>
    </source>
</evidence>
<sequence>MEIAKTAMIDIKEDSKVRILAKQVMDLSKELEKAKLRLVDSRQSLK</sequence>
<reference evidence="2 3" key="1">
    <citation type="submission" date="2018-06" db="EMBL/GenBank/DDBJ databases">
        <title>Genomic Encyclopedia of Archaeal and Bacterial Type Strains, Phase II (KMG-II): from individual species to whole genera.</title>
        <authorList>
            <person name="Goeker M."/>
        </authorList>
    </citation>
    <scope>NUCLEOTIDE SEQUENCE [LARGE SCALE GENOMIC DNA]</scope>
    <source>
        <strain evidence="2 3">DSM 14825</strain>
    </source>
</reference>
<dbReference type="RefSeq" id="WP_170132788.1">
    <property type="nucleotide sequence ID" value="NZ_QLLR01000056.1"/>
</dbReference>
<gene>
    <name evidence="2" type="ORF">LY11_05250</name>
</gene>
<dbReference type="Proteomes" id="UP000249754">
    <property type="component" value="Unassembled WGS sequence"/>
</dbReference>
<name>A0A327RW07_9SPHI</name>
<dbReference type="EMBL" id="QLLR01000056">
    <property type="protein sequence ID" value="RAJ19954.1"/>
    <property type="molecule type" value="Genomic_DNA"/>
</dbReference>
<keyword evidence="1" id="KW-0175">Coiled coil</keyword>
<proteinExistence type="predicted"/>
<comment type="caution">
    <text evidence="2">The sequence shown here is derived from an EMBL/GenBank/DDBJ whole genome shotgun (WGS) entry which is preliminary data.</text>
</comment>
<accession>A0A327RW07</accession>
<organism evidence="2 3">
    <name type="scientific">Pedobacter cryoconitis</name>
    <dbReference type="NCBI Taxonomy" id="188932"/>
    <lineage>
        <taxon>Bacteria</taxon>
        <taxon>Pseudomonadati</taxon>
        <taxon>Bacteroidota</taxon>
        <taxon>Sphingobacteriia</taxon>
        <taxon>Sphingobacteriales</taxon>
        <taxon>Sphingobacteriaceae</taxon>
        <taxon>Pedobacter</taxon>
    </lineage>
</organism>
<dbReference type="AlphaFoldDB" id="A0A327RW07"/>
<evidence type="ECO:0000313" key="2">
    <source>
        <dbReference type="EMBL" id="RAJ19954.1"/>
    </source>
</evidence>